<dbReference type="SMART" id="SM00906">
    <property type="entry name" value="Fungal_trans"/>
    <property type="match status" value="1"/>
</dbReference>
<accession>A0A8H3BF15</accession>
<comment type="caution">
    <text evidence="6">The sequence shown here is derived from an EMBL/GenBank/DDBJ whole genome shotgun (WGS) entry which is preliminary data.</text>
</comment>
<evidence type="ECO:0000256" key="1">
    <source>
        <dbReference type="ARBA" id="ARBA00004123"/>
    </source>
</evidence>
<gene>
    <name evidence="6" type="ORF">RDB_LOCUS90155</name>
</gene>
<dbReference type="GO" id="GO:0003677">
    <property type="term" value="F:DNA binding"/>
    <property type="evidence" value="ECO:0007669"/>
    <property type="project" value="UniProtKB-KW"/>
</dbReference>
<keyword evidence="4" id="KW-0539">Nucleus</keyword>
<evidence type="ECO:0000256" key="4">
    <source>
        <dbReference type="ARBA" id="ARBA00023242"/>
    </source>
</evidence>
<dbReference type="AlphaFoldDB" id="A0A8H3BF15"/>
<dbReference type="GO" id="GO:0003700">
    <property type="term" value="F:DNA-binding transcription factor activity"/>
    <property type="evidence" value="ECO:0007669"/>
    <property type="project" value="InterPro"/>
</dbReference>
<dbReference type="CDD" id="cd12148">
    <property type="entry name" value="fungal_TF_MHR"/>
    <property type="match status" value="1"/>
</dbReference>
<dbReference type="InterPro" id="IPR050987">
    <property type="entry name" value="AtrR-like"/>
</dbReference>
<feature type="domain" description="Xylanolytic transcriptional activator regulatory" evidence="5">
    <location>
        <begin position="17"/>
        <end position="87"/>
    </location>
</feature>
<dbReference type="PANTHER" id="PTHR46910:SF3">
    <property type="entry name" value="HALOTOLERANCE PROTEIN 9-RELATED"/>
    <property type="match status" value="1"/>
</dbReference>
<dbReference type="GO" id="GO:0006351">
    <property type="term" value="P:DNA-templated transcription"/>
    <property type="evidence" value="ECO:0007669"/>
    <property type="project" value="InterPro"/>
</dbReference>
<organism evidence="6 7">
    <name type="scientific">Rhizoctonia solani</name>
    <dbReference type="NCBI Taxonomy" id="456999"/>
    <lineage>
        <taxon>Eukaryota</taxon>
        <taxon>Fungi</taxon>
        <taxon>Dikarya</taxon>
        <taxon>Basidiomycota</taxon>
        <taxon>Agaricomycotina</taxon>
        <taxon>Agaricomycetes</taxon>
        <taxon>Cantharellales</taxon>
        <taxon>Ceratobasidiaceae</taxon>
        <taxon>Rhizoctonia</taxon>
    </lineage>
</organism>
<dbReference type="GO" id="GO:0005634">
    <property type="term" value="C:nucleus"/>
    <property type="evidence" value="ECO:0007669"/>
    <property type="project" value="UniProtKB-SubCell"/>
</dbReference>
<keyword evidence="3" id="KW-0238">DNA-binding</keyword>
<evidence type="ECO:0000313" key="6">
    <source>
        <dbReference type="EMBL" id="CAE6454722.1"/>
    </source>
</evidence>
<dbReference type="PANTHER" id="PTHR46910">
    <property type="entry name" value="TRANSCRIPTION FACTOR PDR1"/>
    <property type="match status" value="1"/>
</dbReference>
<name>A0A8H3BF15_9AGAM</name>
<evidence type="ECO:0000256" key="2">
    <source>
        <dbReference type="ARBA" id="ARBA00022723"/>
    </source>
</evidence>
<proteinExistence type="predicted"/>
<dbReference type="Proteomes" id="UP000663843">
    <property type="component" value="Unassembled WGS sequence"/>
</dbReference>
<evidence type="ECO:0000259" key="5">
    <source>
        <dbReference type="SMART" id="SM00906"/>
    </source>
</evidence>
<dbReference type="EMBL" id="CAJMWT010002793">
    <property type="protein sequence ID" value="CAE6454722.1"/>
    <property type="molecule type" value="Genomic_DNA"/>
</dbReference>
<protein>
    <recommendedName>
        <fullName evidence="5">Xylanolytic transcriptional activator regulatory domain-containing protein</fullName>
    </recommendedName>
</protein>
<dbReference type="GO" id="GO:0008270">
    <property type="term" value="F:zinc ion binding"/>
    <property type="evidence" value="ECO:0007669"/>
    <property type="project" value="InterPro"/>
</dbReference>
<dbReference type="Pfam" id="PF04082">
    <property type="entry name" value="Fungal_trans"/>
    <property type="match status" value="1"/>
</dbReference>
<keyword evidence="2" id="KW-0479">Metal-binding</keyword>
<dbReference type="InterPro" id="IPR007219">
    <property type="entry name" value="XnlR_reg_dom"/>
</dbReference>
<comment type="subcellular location">
    <subcellularLocation>
        <location evidence="1">Nucleus</location>
    </subcellularLocation>
</comment>
<sequence length="477" mass="53230">MVLCNVFLLGTSFRDVAWVQGTKASRMFEALGAHRRKQSLTLADELIKRAFRCHFILDRFASTTLGRPSAFQNIDIDADEVMEIDDLSWTPELNALPPPRGSSSPKLAALNHVFRLCVITGQALQTVFAPVSVKVKIGIGSPQGEEWIVRSLNQQLNRWAASTPENLLLPDQEYFVGYPVPHLCSIVTLWVGYCYAVIYINRPFITSKVPGIAAASFHNCRQAARQCAQMIQAYHEIPGALPLQYAFAGVFSSAMILIIDLIVNSRTEHRKEDTTLDGTEYNPTANERDIRICSAALERLERYWHIAGRLNDIIREFQDFWSDRLSTQSTAAIESNVSWEIPSYYDTEATGSAAPQTLGFSGLYAQQTPRISMLAREQSTYRTPTANIPELFMGIPSLPVPQAQFVSSPVGIPNELPGFHYDDGPLSENWTLNMDNTIGPASTADDFASLPWALEQAQDWNNTMESILRFNEGESMP</sequence>
<reference evidence="6" key="1">
    <citation type="submission" date="2021-01" db="EMBL/GenBank/DDBJ databases">
        <authorList>
            <person name="Kaushik A."/>
        </authorList>
    </citation>
    <scope>NUCLEOTIDE SEQUENCE</scope>
    <source>
        <strain evidence="6">AG2-2IIIB</strain>
    </source>
</reference>
<evidence type="ECO:0000313" key="7">
    <source>
        <dbReference type="Proteomes" id="UP000663843"/>
    </source>
</evidence>
<dbReference type="OrthoDB" id="5569911at2759"/>
<evidence type="ECO:0000256" key="3">
    <source>
        <dbReference type="ARBA" id="ARBA00023125"/>
    </source>
</evidence>